<dbReference type="GO" id="GO:0050304">
    <property type="term" value="F:nitrous-oxide reductase activity"/>
    <property type="evidence" value="ECO:0007669"/>
    <property type="project" value="UniProtKB-EC"/>
</dbReference>
<keyword evidence="14" id="KW-0106">Calcium</keyword>
<keyword evidence="12" id="KW-0732">Signal</keyword>
<dbReference type="Gene3D" id="2.130.10.10">
    <property type="entry name" value="YVTN repeat-like/Quinoprotein amine dehydrogenase"/>
    <property type="match status" value="1"/>
</dbReference>
<dbReference type="RefSeq" id="WP_044396918.1">
    <property type="nucleotide sequence ID" value="NZ_JXYQ01000018.1"/>
</dbReference>
<evidence type="ECO:0000256" key="6">
    <source>
        <dbReference type="ARBA" id="ARBA00006790"/>
    </source>
</evidence>
<evidence type="ECO:0000313" key="22">
    <source>
        <dbReference type="Proteomes" id="UP000032566"/>
    </source>
</evidence>
<name>A0A0D7KA73_9BURK</name>
<sequence>MIDKKDQQLASGGLGRRSFINTAALVGLTAGVAACTEKPGTAAAPAAPAAPASSHAGAGANVHLKPGELDTYYGLWSGGHTGDMRVLGLPSGREITRIPCFVPDALVGWGITNESKAVMGTKPDGSLKYTVADTHHTHASYKDGNYDGRYAWINDKINSRIARIRLDYFVCDKITELPNVQGFHGIFPDKADPVDPAVNYTTRVFCGGEFAIPLPNTGTEDISKYRSMFTCVDAETMEVRWQVLIDGNCDLVATSYDGKLAATNQYNVEMGAKYEDMMSAERDACLFFNVARIEAAVKAGKFKTIGTSKVPVVDGTHEANKDPKTALTAYVSVPKNPHGVNASPDGKYFICAGKLSPTGTVIELSKVLDWFEGKLEKLDAAIVAEVELGLGPLHTAFDGRGNAYTTLFLDSQVVKWNVEAAIKFHAGDKTAKYVVDRLDVQYQPGHLNASHSETKAADGKYLAVGCKFSKDRFLPVGPLHPENEQLIDISGEKMVLLADHPVRGEPHDFIIFKRDLVRPKQVYNLDDSPLAIKDPKESGVFRSGKKVTVKMTSQAPAFSLREFKLKKGDEVTLILTNLDKIEDLTHGFAIPNYNVNFIVNPLETKSVTFIADKPGVFWCYCTHFCHALHLEMRTRMIVEA</sequence>
<dbReference type="EC" id="1.7.2.4" evidence="9"/>
<keyword evidence="22" id="KW-1185">Reference proteome</keyword>
<dbReference type="Proteomes" id="UP000032566">
    <property type="component" value="Unassembled WGS sequence"/>
</dbReference>
<dbReference type="CDD" id="cd04223">
    <property type="entry name" value="N2OR_C"/>
    <property type="match status" value="1"/>
</dbReference>
<evidence type="ECO:0000259" key="20">
    <source>
        <dbReference type="PROSITE" id="PS50857"/>
    </source>
</evidence>
<accession>A0A0D7KA73</accession>
<organism evidence="21 22">
    <name type="scientific">Acidovorax temperans</name>
    <dbReference type="NCBI Taxonomy" id="80878"/>
    <lineage>
        <taxon>Bacteria</taxon>
        <taxon>Pseudomonadati</taxon>
        <taxon>Pseudomonadota</taxon>
        <taxon>Betaproteobacteria</taxon>
        <taxon>Burkholderiales</taxon>
        <taxon>Comamonadaceae</taxon>
        <taxon>Acidovorax</taxon>
    </lineage>
</organism>
<dbReference type="OrthoDB" id="9759695at2"/>
<dbReference type="EMBL" id="JXYQ01000018">
    <property type="protein sequence ID" value="KJA11266.1"/>
    <property type="molecule type" value="Genomic_DNA"/>
</dbReference>
<evidence type="ECO:0000256" key="9">
    <source>
        <dbReference type="ARBA" id="ARBA00011896"/>
    </source>
</evidence>
<dbReference type="PROSITE" id="PS51318">
    <property type="entry name" value="TAT"/>
    <property type="match status" value="1"/>
</dbReference>
<dbReference type="NCBIfam" id="TIGR04244">
    <property type="entry name" value="nitrous_NosZ_RR"/>
    <property type="match status" value="1"/>
</dbReference>
<comment type="function">
    <text evidence="3">Nitrous-oxide reductase is part of a bacterial respiratory system which is activated under anaerobic conditions in the presence of nitrate or nitrous oxide.</text>
</comment>
<evidence type="ECO:0000256" key="18">
    <source>
        <dbReference type="ARBA" id="ARBA00032847"/>
    </source>
</evidence>
<dbReference type="InterPro" id="IPR041114">
    <property type="entry name" value="Nos_propeller"/>
</dbReference>
<evidence type="ECO:0000256" key="15">
    <source>
        <dbReference type="ARBA" id="ARBA00023002"/>
    </source>
</evidence>
<gene>
    <name evidence="21" type="ORF">RP29_06665</name>
</gene>
<dbReference type="GO" id="GO:0004129">
    <property type="term" value="F:cytochrome-c oxidase activity"/>
    <property type="evidence" value="ECO:0007669"/>
    <property type="project" value="InterPro"/>
</dbReference>
<evidence type="ECO:0000256" key="5">
    <source>
        <dbReference type="ARBA" id="ARBA00004779"/>
    </source>
</evidence>
<comment type="similarity">
    <text evidence="6">In the C-terminal section; belongs to the cytochrome c oxidase subunit 2 family.</text>
</comment>
<evidence type="ECO:0000256" key="4">
    <source>
        <dbReference type="ARBA" id="ARBA00004418"/>
    </source>
</evidence>
<comment type="cofactor">
    <cofactor evidence="2">
        <name>Cu cation</name>
        <dbReference type="ChEBI" id="CHEBI:23378"/>
    </cofactor>
</comment>
<dbReference type="SUPFAM" id="SSF50974">
    <property type="entry name" value="Nitrous oxide reductase, N-terminal domain"/>
    <property type="match status" value="1"/>
</dbReference>
<comment type="pathway">
    <text evidence="5">Nitrogen metabolism; nitrate reduction (denitrification); dinitrogen from nitrate: step 4/4.</text>
</comment>
<dbReference type="Gene3D" id="2.60.40.420">
    <property type="entry name" value="Cupredoxins - blue copper proteins"/>
    <property type="match status" value="1"/>
</dbReference>
<feature type="domain" description="Cytochrome oxidase subunit II copper A binding" evidence="20">
    <location>
        <begin position="544"/>
        <end position="640"/>
    </location>
</feature>
<dbReference type="InterPro" id="IPR051403">
    <property type="entry name" value="NosZ/Cyto_c_oxidase_sub2"/>
</dbReference>
<dbReference type="PATRIC" id="fig|80878.5.peg.648"/>
<dbReference type="PANTHER" id="PTHR42838">
    <property type="entry name" value="CYTOCHROME C OXIDASE SUBUNIT II"/>
    <property type="match status" value="1"/>
</dbReference>
<keyword evidence="16" id="KW-0186">Copper</keyword>
<evidence type="ECO:0000256" key="17">
    <source>
        <dbReference type="ARBA" id="ARBA00031077"/>
    </source>
</evidence>
<dbReference type="Pfam" id="PF18793">
    <property type="entry name" value="nos_propeller_2"/>
    <property type="match status" value="1"/>
</dbReference>
<evidence type="ECO:0000256" key="1">
    <source>
        <dbReference type="ARBA" id="ARBA00001913"/>
    </source>
</evidence>
<dbReference type="InterPro" id="IPR041142">
    <property type="entry name" value="NOS_propeller_2"/>
</dbReference>
<dbReference type="PROSITE" id="PS51257">
    <property type="entry name" value="PROKAR_LIPOPROTEIN"/>
    <property type="match status" value="1"/>
</dbReference>
<evidence type="ECO:0000313" key="21">
    <source>
        <dbReference type="EMBL" id="KJA11266.1"/>
    </source>
</evidence>
<dbReference type="STRING" id="80878.RP29_06665"/>
<dbReference type="GO" id="GO:0005509">
    <property type="term" value="F:calcium ion binding"/>
    <property type="evidence" value="ECO:0007669"/>
    <property type="project" value="InterPro"/>
</dbReference>
<evidence type="ECO:0000256" key="11">
    <source>
        <dbReference type="ARBA" id="ARBA00022723"/>
    </source>
</evidence>
<dbReference type="GO" id="GO:0042597">
    <property type="term" value="C:periplasmic space"/>
    <property type="evidence" value="ECO:0007669"/>
    <property type="project" value="UniProtKB-SubCell"/>
</dbReference>
<evidence type="ECO:0000256" key="2">
    <source>
        <dbReference type="ARBA" id="ARBA00001935"/>
    </source>
</evidence>
<keyword evidence="13" id="KW-0574">Periplasm</keyword>
<evidence type="ECO:0000256" key="3">
    <source>
        <dbReference type="ARBA" id="ARBA00003034"/>
    </source>
</evidence>
<dbReference type="Pfam" id="PF00116">
    <property type="entry name" value="COX2"/>
    <property type="match status" value="1"/>
</dbReference>
<dbReference type="SUPFAM" id="SSF49503">
    <property type="entry name" value="Cupredoxins"/>
    <property type="match status" value="1"/>
</dbReference>
<dbReference type="InterPro" id="IPR023644">
    <property type="entry name" value="NO_Rdtase"/>
</dbReference>
<dbReference type="GO" id="GO:0005507">
    <property type="term" value="F:copper ion binding"/>
    <property type="evidence" value="ECO:0007669"/>
    <property type="project" value="InterPro"/>
</dbReference>
<dbReference type="InterPro" id="IPR011045">
    <property type="entry name" value="N2O_reductase_N"/>
</dbReference>
<dbReference type="InterPro" id="IPR002429">
    <property type="entry name" value="CcO_II-like_C"/>
</dbReference>
<keyword evidence="15 21" id="KW-0560">Oxidoreductase</keyword>
<evidence type="ECO:0000256" key="14">
    <source>
        <dbReference type="ARBA" id="ARBA00022837"/>
    </source>
</evidence>
<comment type="cofactor">
    <cofactor evidence="1">
        <name>Ca(2+)</name>
        <dbReference type="ChEBI" id="CHEBI:29108"/>
    </cofactor>
</comment>
<comment type="subcellular location">
    <subcellularLocation>
        <location evidence="4">Periplasm</location>
    </subcellularLocation>
</comment>
<reference evidence="21 22" key="1">
    <citation type="submission" date="2014-12" db="EMBL/GenBank/DDBJ databases">
        <title>Isolation of bacteria from lake water.</title>
        <authorList>
            <person name="Sheng K.-Y."/>
            <person name="Chin P.-S."/>
            <person name="Chan K.-G."/>
            <person name="Tan G.S."/>
        </authorList>
    </citation>
    <scope>NUCLEOTIDE SEQUENCE [LARGE SCALE GENOMIC DNA]</scope>
    <source>
        <strain evidence="21 22">KY4</strain>
    </source>
</reference>
<evidence type="ECO:0000256" key="13">
    <source>
        <dbReference type="ARBA" id="ARBA00022764"/>
    </source>
</evidence>
<dbReference type="PROSITE" id="PS50857">
    <property type="entry name" value="COX2_CUA"/>
    <property type="match status" value="1"/>
</dbReference>
<evidence type="ECO:0000256" key="12">
    <source>
        <dbReference type="ARBA" id="ARBA00022729"/>
    </source>
</evidence>
<proteinExistence type="inferred from homology"/>
<comment type="catalytic activity">
    <reaction evidence="19">
        <text>N2 + 2 Fe(III)-[cytochrome c] + H2O = nitrous oxide + 2 Fe(II)-[cytochrome c] + 2 H(+)</text>
        <dbReference type="Rhea" id="RHEA:43108"/>
        <dbReference type="Rhea" id="RHEA-COMP:10350"/>
        <dbReference type="Rhea" id="RHEA-COMP:14399"/>
        <dbReference type="ChEBI" id="CHEBI:15377"/>
        <dbReference type="ChEBI" id="CHEBI:15378"/>
        <dbReference type="ChEBI" id="CHEBI:17045"/>
        <dbReference type="ChEBI" id="CHEBI:17997"/>
        <dbReference type="ChEBI" id="CHEBI:29033"/>
        <dbReference type="ChEBI" id="CHEBI:29034"/>
        <dbReference type="EC" id="1.7.2.4"/>
    </reaction>
</comment>
<evidence type="ECO:0000256" key="8">
    <source>
        <dbReference type="ARBA" id="ARBA00011738"/>
    </source>
</evidence>
<dbReference type="GO" id="GO:0019333">
    <property type="term" value="P:denitrification pathway"/>
    <property type="evidence" value="ECO:0007669"/>
    <property type="project" value="UniProtKB-UniPathway"/>
</dbReference>
<comment type="subunit">
    <text evidence="8">Homodimer.</text>
</comment>
<dbReference type="AlphaFoldDB" id="A0A0D7KA73"/>
<evidence type="ECO:0000256" key="7">
    <source>
        <dbReference type="ARBA" id="ARBA00010372"/>
    </source>
</evidence>
<dbReference type="Pfam" id="PF18764">
    <property type="entry name" value="nos_propeller"/>
    <property type="match status" value="1"/>
</dbReference>
<dbReference type="InterPro" id="IPR034205">
    <property type="entry name" value="N2OR_C"/>
</dbReference>
<evidence type="ECO:0000256" key="19">
    <source>
        <dbReference type="ARBA" id="ARBA00049555"/>
    </source>
</evidence>
<dbReference type="UniPathway" id="UPA00652">
    <property type="reaction ID" value="UER00709"/>
</dbReference>
<dbReference type="PANTHER" id="PTHR42838:SF2">
    <property type="entry name" value="NITROUS-OXIDE REDUCTASE"/>
    <property type="match status" value="1"/>
</dbReference>
<comment type="caution">
    <text evidence="21">The sequence shown here is derived from an EMBL/GenBank/DDBJ whole genome shotgun (WGS) entry which is preliminary data.</text>
</comment>
<evidence type="ECO:0000256" key="10">
    <source>
        <dbReference type="ARBA" id="ARBA00016560"/>
    </source>
</evidence>
<comment type="similarity">
    <text evidence="7">Belongs to the NosZ family.</text>
</comment>
<dbReference type="InterPro" id="IPR006311">
    <property type="entry name" value="TAT_signal"/>
</dbReference>
<protein>
    <recommendedName>
        <fullName evidence="10">Nitrous-oxide reductase</fullName>
        <ecNumber evidence="9">1.7.2.4</ecNumber>
    </recommendedName>
    <alternativeName>
        <fullName evidence="17">N(2)OR</fullName>
    </alternativeName>
    <alternativeName>
        <fullName evidence="18">N2O reductase</fullName>
    </alternativeName>
</protein>
<keyword evidence="11" id="KW-0479">Metal-binding</keyword>
<dbReference type="GO" id="GO:0016020">
    <property type="term" value="C:membrane"/>
    <property type="evidence" value="ECO:0007669"/>
    <property type="project" value="InterPro"/>
</dbReference>
<evidence type="ECO:0000256" key="16">
    <source>
        <dbReference type="ARBA" id="ARBA00023008"/>
    </source>
</evidence>
<dbReference type="InterPro" id="IPR008972">
    <property type="entry name" value="Cupredoxin"/>
</dbReference>
<dbReference type="InterPro" id="IPR015943">
    <property type="entry name" value="WD40/YVTN_repeat-like_dom_sf"/>
</dbReference>